<organism evidence="1 2">
    <name type="scientific">Brassica cretica</name>
    <name type="common">Mustard</name>
    <dbReference type="NCBI Taxonomy" id="69181"/>
    <lineage>
        <taxon>Eukaryota</taxon>
        <taxon>Viridiplantae</taxon>
        <taxon>Streptophyta</taxon>
        <taxon>Embryophyta</taxon>
        <taxon>Tracheophyta</taxon>
        <taxon>Spermatophyta</taxon>
        <taxon>Magnoliopsida</taxon>
        <taxon>eudicotyledons</taxon>
        <taxon>Gunneridae</taxon>
        <taxon>Pentapetalae</taxon>
        <taxon>rosids</taxon>
        <taxon>malvids</taxon>
        <taxon>Brassicales</taxon>
        <taxon>Brassicaceae</taxon>
        <taxon>Brassiceae</taxon>
        <taxon>Brassica</taxon>
    </lineage>
</organism>
<evidence type="ECO:0000313" key="2">
    <source>
        <dbReference type="Proteomes" id="UP000266723"/>
    </source>
</evidence>
<name>A0ABQ7ARS8_BRACR</name>
<gene>
    <name evidence="1" type="ORF">DY000_02060336</name>
</gene>
<comment type="caution">
    <text evidence="1">The sequence shown here is derived from an EMBL/GenBank/DDBJ whole genome shotgun (WGS) entry which is preliminary data.</text>
</comment>
<dbReference type="EMBL" id="QGKV02001556">
    <property type="protein sequence ID" value="KAF3516786.1"/>
    <property type="molecule type" value="Genomic_DNA"/>
</dbReference>
<dbReference type="Proteomes" id="UP000266723">
    <property type="component" value="Unassembled WGS sequence"/>
</dbReference>
<keyword evidence="2" id="KW-1185">Reference proteome</keyword>
<proteinExistence type="predicted"/>
<protein>
    <submittedName>
        <fullName evidence="1">Uncharacterized protein</fullName>
    </submittedName>
</protein>
<accession>A0ABQ7ARS8</accession>
<sequence>MASATVDEVPLSSSDYHEPDRMEKAASVIWTVPTFFVQEIEMVQETKSPCIEETKEKSTTEKSFLRQKSCFHNVVSFMEGSSITSVGVKVIGIKNMAEMTLNGTTDMFEISKLATGELYDGHEVRSVTSNLQQKKFYKGWKFKYKPLNFQRKHDSRDVLQLILDDSTYQLKHKGRVKHLQPVSDSVLGRRIIEQMHQGHLQWFLEIGEVTVDWFHSSQLQQLFGFIDEQRSGRGLQVVSMLRGLGIGCEITVSSRKKQSKNWWFNVQHCSVPKHGNTRSLLWRNMQSVMMLMFSGDAIKGVPVLHYFVLMDVIQCDKGKLQLETRVIPVLNCLLLRGTFMLSMQYIGCLIQIRVLQGQKKKSCFKTYMFKYKQPTKTIWVWLAILQYHGREAFVFVTSGEARTFQSRDCGDDLLSILRHGCAYILRSDFSVHQDNKSEMKIQADVPADQFVAWYCSQVIRSQEVTKNSEFYDVILHRDLINAYNSEILSDVLGTTQVIDVN</sequence>
<reference evidence="1 2" key="1">
    <citation type="journal article" date="2020" name="BMC Genomics">
        <title>Intraspecific diversification of the crop wild relative Brassica cretica Lam. using demographic model selection.</title>
        <authorList>
            <person name="Kioukis A."/>
            <person name="Michalopoulou V.A."/>
            <person name="Briers L."/>
            <person name="Pirintsos S."/>
            <person name="Studholme D.J."/>
            <person name="Pavlidis P."/>
            <person name="Sarris P.F."/>
        </authorList>
    </citation>
    <scope>NUCLEOTIDE SEQUENCE [LARGE SCALE GENOMIC DNA]</scope>
    <source>
        <strain evidence="2">cv. PFS-1207/04</strain>
    </source>
</reference>
<evidence type="ECO:0000313" key="1">
    <source>
        <dbReference type="EMBL" id="KAF3516786.1"/>
    </source>
</evidence>